<gene>
    <name evidence="1" type="ORF">MRATA1EN22A_LOCUS4737</name>
</gene>
<name>A0AC59YDH7_RANTA</name>
<reference evidence="1" key="2">
    <citation type="submission" date="2025-03" db="EMBL/GenBank/DDBJ databases">
        <authorList>
            <consortium name="ELIXIR-Norway"/>
            <consortium name="Elixir Norway"/>
        </authorList>
    </citation>
    <scope>NUCLEOTIDE SEQUENCE</scope>
</reference>
<organism evidence="1 2">
    <name type="scientific">Rangifer tarandus platyrhynchus</name>
    <name type="common">Svalbard reindeer</name>
    <dbReference type="NCBI Taxonomy" id="3082113"/>
    <lineage>
        <taxon>Eukaryota</taxon>
        <taxon>Metazoa</taxon>
        <taxon>Chordata</taxon>
        <taxon>Craniata</taxon>
        <taxon>Vertebrata</taxon>
        <taxon>Euteleostomi</taxon>
        <taxon>Mammalia</taxon>
        <taxon>Eutheria</taxon>
        <taxon>Laurasiatheria</taxon>
        <taxon>Artiodactyla</taxon>
        <taxon>Ruminantia</taxon>
        <taxon>Pecora</taxon>
        <taxon>Cervidae</taxon>
        <taxon>Odocoileinae</taxon>
        <taxon>Rangifer</taxon>
    </lineage>
</organism>
<protein>
    <submittedName>
        <fullName evidence="1">Uncharacterized protein</fullName>
    </submittedName>
</protein>
<evidence type="ECO:0000313" key="2">
    <source>
        <dbReference type="Proteomes" id="UP001162501"/>
    </source>
</evidence>
<evidence type="ECO:0000313" key="1">
    <source>
        <dbReference type="EMBL" id="CAM9595415.1"/>
    </source>
</evidence>
<dbReference type="Proteomes" id="UP001162501">
    <property type="component" value="Chromosome 13"/>
</dbReference>
<proteinExistence type="predicted"/>
<reference evidence="1" key="1">
    <citation type="submission" date="2023-05" db="EMBL/GenBank/DDBJ databases">
        <authorList>
            <consortium name="ELIXIR-Norway"/>
        </authorList>
    </citation>
    <scope>NUCLEOTIDE SEQUENCE</scope>
</reference>
<sequence>MNERSLCTWVGEHQGLPAIKAGASPPLVFRTGSKRLSGCVPNGNHNSSALLQEDPQAGTAGPAARLQVSPAAPRPGVGVAGAARKGSAGSHRSRAGRKENNGLIQWSGAAREGERPGGECDSSRGWGRARRREETEVAAAAAAL</sequence>
<accession>A0AC59YDH7</accession>
<dbReference type="EMBL" id="OX596097">
    <property type="protein sequence ID" value="CAM9595415.1"/>
    <property type="molecule type" value="Genomic_DNA"/>
</dbReference>